<reference evidence="2" key="1">
    <citation type="journal article" date="2018" name="DNA Res.">
        <title>Multiple hybrid de novo genome assembly of finger millet, an orphan allotetraploid crop.</title>
        <authorList>
            <person name="Hatakeyama M."/>
            <person name="Aluri S."/>
            <person name="Balachadran M.T."/>
            <person name="Sivarajan S.R."/>
            <person name="Patrignani A."/>
            <person name="Gruter S."/>
            <person name="Poveda L."/>
            <person name="Shimizu-Inatsugi R."/>
            <person name="Baeten J."/>
            <person name="Francoijs K.J."/>
            <person name="Nataraja K.N."/>
            <person name="Reddy Y.A.N."/>
            <person name="Phadnis S."/>
            <person name="Ravikumar R.L."/>
            <person name="Schlapbach R."/>
            <person name="Sreeman S.M."/>
            <person name="Shimizu K.K."/>
        </authorList>
    </citation>
    <scope>NUCLEOTIDE SEQUENCE</scope>
</reference>
<dbReference type="InterPro" id="IPR050796">
    <property type="entry name" value="SCF_F-box_component"/>
</dbReference>
<dbReference type="EMBL" id="BQKI01000009">
    <property type="protein sequence ID" value="GJN01885.1"/>
    <property type="molecule type" value="Genomic_DNA"/>
</dbReference>
<protein>
    <recommendedName>
        <fullName evidence="4">F-box protein</fullName>
    </recommendedName>
</protein>
<proteinExistence type="predicted"/>
<evidence type="ECO:0008006" key="4">
    <source>
        <dbReference type="Google" id="ProtNLM"/>
    </source>
</evidence>
<evidence type="ECO:0000256" key="1">
    <source>
        <dbReference type="SAM" id="MobiDB-lite"/>
    </source>
</evidence>
<organism evidence="2 3">
    <name type="scientific">Eleusine coracana subsp. coracana</name>
    <dbReference type="NCBI Taxonomy" id="191504"/>
    <lineage>
        <taxon>Eukaryota</taxon>
        <taxon>Viridiplantae</taxon>
        <taxon>Streptophyta</taxon>
        <taxon>Embryophyta</taxon>
        <taxon>Tracheophyta</taxon>
        <taxon>Spermatophyta</taxon>
        <taxon>Magnoliopsida</taxon>
        <taxon>Liliopsida</taxon>
        <taxon>Poales</taxon>
        <taxon>Poaceae</taxon>
        <taxon>PACMAD clade</taxon>
        <taxon>Chloridoideae</taxon>
        <taxon>Cynodonteae</taxon>
        <taxon>Eleusininae</taxon>
        <taxon>Eleusine</taxon>
    </lineage>
</organism>
<dbReference type="Proteomes" id="UP001054889">
    <property type="component" value="Unassembled WGS sequence"/>
</dbReference>
<evidence type="ECO:0000313" key="2">
    <source>
        <dbReference type="EMBL" id="GJN01885.1"/>
    </source>
</evidence>
<evidence type="ECO:0000313" key="3">
    <source>
        <dbReference type="Proteomes" id="UP001054889"/>
    </source>
</evidence>
<keyword evidence="3" id="KW-1185">Reference proteome</keyword>
<name>A0AAV5CVR9_ELECO</name>
<sequence>MEKAAGEDEVVEERETAASSAGAPPGKKRKRVEASGAGICDDILSNILARLPTRSAVASMALSKHHHALNCSPEFRSLHCRLGAPLPRPHIAYVAAAAIRRMPEHDPVSGYYSFHVAGGGVKTNDDDPIRVLSGGRYLETSCANTCDGIVVLSCKEFSSSCRCTLWNPAVADDAVEVIISTFPGLSPESECIVLGLGRGRRSETYKMLVSRKDNTRYIGGGKLSGCREKWRSDYALLLISAPGDAHRQQDARLLTVLPTPPSSKEEINLKSLKSLYIDGTIYLLHVHEPTNILAVDIDDETVDTHRLARPAHRRCILAREAPAF</sequence>
<gene>
    <name evidence="2" type="primary">ga19187</name>
    <name evidence="2" type="ORF">PR202_ga19187</name>
</gene>
<comment type="caution">
    <text evidence="2">The sequence shown here is derived from an EMBL/GenBank/DDBJ whole genome shotgun (WGS) entry which is preliminary data.</text>
</comment>
<dbReference type="PANTHER" id="PTHR31672">
    <property type="entry name" value="BNACNNG10540D PROTEIN"/>
    <property type="match status" value="1"/>
</dbReference>
<accession>A0AAV5CVR9</accession>
<reference evidence="2" key="2">
    <citation type="submission" date="2021-12" db="EMBL/GenBank/DDBJ databases">
        <title>Resequencing data analysis of finger millet.</title>
        <authorList>
            <person name="Hatakeyama M."/>
            <person name="Aluri S."/>
            <person name="Balachadran M.T."/>
            <person name="Sivarajan S.R."/>
            <person name="Poveda L."/>
            <person name="Shimizu-Inatsugi R."/>
            <person name="Schlapbach R."/>
            <person name="Sreeman S.M."/>
            <person name="Shimizu K.K."/>
        </authorList>
    </citation>
    <scope>NUCLEOTIDE SEQUENCE</scope>
</reference>
<dbReference type="AlphaFoldDB" id="A0AAV5CVR9"/>
<feature type="region of interest" description="Disordered" evidence="1">
    <location>
        <begin position="1"/>
        <end position="31"/>
    </location>
</feature>